<evidence type="ECO:0000313" key="3">
    <source>
        <dbReference type="Proteomes" id="UP000761534"/>
    </source>
</evidence>
<name>A0A642V470_9ASCO</name>
<comment type="caution">
    <text evidence="2">The sequence shown here is derived from an EMBL/GenBank/DDBJ whole genome shotgun (WGS) entry which is preliminary data.</text>
</comment>
<dbReference type="EMBL" id="SWFS01000211">
    <property type="protein sequence ID" value="KAA8914013.1"/>
    <property type="molecule type" value="Genomic_DNA"/>
</dbReference>
<feature type="region of interest" description="Disordered" evidence="1">
    <location>
        <begin position="41"/>
        <end position="117"/>
    </location>
</feature>
<organism evidence="2 3">
    <name type="scientific">Trichomonascus ciferrii</name>
    <dbReference type="NCBI Taxonomy" id="44093"/>
    <lineage>
        <taxon>Eukaryota</taxon>
        <taxon>Fungi</taxon>
        <taxon>Dikarya</taxon>
        <taxon>Ascomycota</taxon>
        <taxon>Saccharomycotina</taxon>
        <taxon>Dipodascomycetes</taxon>
        <taxon>Dipodascales</taxon>
        <taxon>Trichomonascaceae</taxon>
        <taxon>Trichomonascus</taxon>
        <taxon>Trichomonascus ciferrii complex</taxon>
    </lineage>
</organism>
<feature type="region of interest" description="Disordered" evidence="1">
    <location>
        <begin position="133"/>
        <end position="198"/>
    </location>
</feature>
<feature type="compositionally biased region" description="Low complexity" evidence="1">
    <location>
        <begin position="61"/>
        <end position="88"/>
    </location>
</feature>
<feature type="compositionally biased region" description="Polar residues" evidence="1">
    <location>
        <begin position="89"/>
        <end position="100"/>
    </location>
</feature>
<sequence>MLGNTARRTAGLSLRRCYSQKPDASSKGITSFLDRMDALYANQSKEKPVATKKVDFKMKRAPQNAAAQRQRPQRQPQKQQQQQRRQQPSFQVKAQGTTQKHAQKPVRAPKPTISLNDDVMDLVSSAPQEKLDIHIQPARKSSPQRAQAARGRPQQRRAVAPNKRTSAGPQRRTGGSKQQRRPKKSSVEETVEETGSISAETALESLRRRIANPTSQYVELDPLRPSHMVHETNPLAATPATRLVSAVQQTVAHQDNVEQIINHALKGSSTDITITPGANNISAISAANTLNAQNTIPHSVKMTIAEIAAGKASISSLKK</sequence>
<protein>
    <submittedName>
        <fullName evidence="2">Uncharacterized protein</fullName>
    </submittedName>
</protein>
<proteinExistence type="predicted"/>
<dbReference type="VEuPathDB" id="FungiDB:TRICI_003054"/>
<keyword evidence="3" id="KW-1185">Reference proteome</keyword>
<evidence type="ECO:0000256" key="1">
    <source>
        <dbReference type="SAM" id="MobiDB-lite"/>
    </source>
</evidence>
<gene>
    <name evidence="2" type="ORF">TRICI_003054</name>
</gene>
<accession>A0A642V470</accession>
<feature type="compositionally biased region" description="Basic and acidic residues" evidence="1">
    <location>
        <begin position="44"/>
        <end position="58"/>
    </location>
</feature>
<evidence type="ECO:0000313" key="2">
    <source>
        <dbReference type="EMBL" id="KAA8914013.1"/>
    </source>
</evidence>
<dbReference type="AlphaFoldDB" id="A0A642V470"/>
<feature type="compositionally biased region" description="Polar residues" evidence="1">
    <location>
        <begin position="163"/>
        <end position="177"/>
    </location>
</feature>
<dbReference type="Proteomes" id="UP000761534">
    <property type="component" value="Unassembled WGS sequence"/>
</dbReference>
<reference evidence="2" key="1">
    <citation type="journal article" date="2019" name="G3 (Bethesda)">
        <title>Genome Assemblies of Two Rare Opportunistic Yeast Pathogens: Diutina rugosa (syn. Candida rugosa) and Trichomonascus ciferrii (syn. Candida ciferrii).</title>
        <authorList>
            <person name="Mixao V."/>
            <person name="Saus E."/>
            <person name="Hansen A.P."/>
            <person name="Lass-Florl C."/>
            <person name="Gabaldon T."/>
        </authorList>
    </citation>
    <scope>NUCLEOTIDE SEQUENCE</scope>
    <source>
        <strain evidence="2">CBS 4856</strain>
    </source>
</reference>
<feature type="compositionally biased region" description="Low complexity" evidence="1">
    <location>
        <begin position="143"/>
        <end position="161"/>
    </location>
</feature>